<keyword evidence="6" id="KW-1003">Cell membrane</keyword>
<dbReference type="InterPro" id="IPR004316">
    <property type="entry name" value="SWEET_rpt"/>
</dbReference>
<dbReference type="FunFam" id="1.20.1280.290:FF:000004">
    <property type="entry name" value="Sugar transporter SWEET"/>
    <property type="match status" value="1"/>
</dbReference>
<name>A0A914C3P7_9BILA</name>
<evidence type="ECO:0000256" key="10">
    <source>
        <dbReference type="ARBA" id="ARBA00022989"/>
    </source>
</evidence>
<keyword evidence="8 13" id="KW-0812">Transmembrane</keyword>
<feature type="transmembrane region" description="Helical" evidence="13">
    <location>
        <begin position="136"/>
        <end position="157"/>
    </location>
</feature>
<evidence type="ECO:0000256" key="7">
    <source>
        <dbReference type="ARBA" id="ARBA00022597"/>
    </source>
</evidence>
<accession>A0A914C3P7</accession>
<dbReference type="GO" id="GO:0005886">
    <property type="term" value="C:plasma membrane"/>
    <property type="evidence" value="ECO:0007669"/>
    <property type="project" value="UniProtKB-SubCell"/>
</dbReference>
<keyword evidence="7" id="KW-0762">Sugar transport</keyword>
<proteinExistence type="inferred from homology"/>
<evidence type="ECO:0000256" key="1">
    <source>
        <dbReference type="ARBA" id="ARBA00004651"/>
    </source>
</evidence>
<reference evidence="15" key="1">
    <citation type="submission" date="2022-11" db="UniProtKB">
        <authorList>
            <consortium name="WormBaseParasite"/>
        </authorList>
    </citation>
    <scope>IDENTIFICATION</scope>
</reference>
<comment type="subcellular location">
    <subcellularLocation>
        <location evidence="1">Cell membrane</location>
        <topology evidence="1">Multi-pass membrane protein</topology>
    </subcellularLocation>
    <subcellularLocation>
        <location evidence="2">Golgi apparatus membrane</location>
        <topology evidence="2">Multi-pass membrane protein</topology>
    </subcellularLocation>
</comment>
<dbReference type="Pfam" id="PF03083">
    <property type="entry name" value="MtN3_slv"/>
    <property type="match status" value="2"/>
</dbReference>
<dbReference type="WBParaSite" id="ACRNAN_Path_219.g810.t1">
    <property type="protein sequence ID" value="ACRNAN_Path_219.g810.t1"/>
    <property type="gene ID" value="ACRNAN_Path_219.g810"/>
</dbReference>
<protein>
    <recommendedName>
        <fullName evidence="4">Sugar transporter SWEET1</fullName>
    </recommendedName>
</protein>
<evidence type="ECO:0000256" key="8">
    <source>
        <dbReference type="ARBA" id="ARBA00022692"/>
    </source>
</evidence>
<keyword evidence="14" id="KW-1185">Reference proteome</keyword>
<evidence type="ECO:0000256" key="4">
    <source>
        <dbReference type="ARBA" id="ARBA00021741"/>
    </source>
</evidence>
<keyword evidence="5" id="KW-0813">Transport</keyword>
<dbReference type="Proteomes" id="UP000887540">
    <property type="component" value="Unplaced"/>
</dbReference>
<keyword evidence="11" id="KW-0333">Golgi apparatus</keyword>
<dbReference type="AlphaFoldDB" id="A0A914C3P7"/>
<dbReference type="Gene3D" id="1.20.1280.290">
    <property type="match status" value="2"/>
</dbReference>
<evidence type="ECO:0000313" key="14">
    <source>
        <dbReference type="Proteomes" id="UP000887540"/>
    </source>
</evidence>
<evidence type="ECO:0000256" key="2">
    <source>
        <dbReference type="ARBA" id="ARBA00004653"/>
    </source>
</evidence>
<evidence type="ECO:0000313" key="15">
    <source>
        <dbReference type="WBParaSite" id="ACRNAN_Path_219.g810.t1"/>
    </source>
</evidence>
<evidence type="ECO:0000256" key="9">
    <source>
        <dbReference type="ARBA" id="ARBA00022737"/>
    </source>
</evidence>
<evidence type="ECO:0000256" key="5">
    <source>
        <dbReference type="ARBA" id="ARBA00022448"/>
    </source>
</evidence>
<keyword evidence="12 13" id="KW-0472">Membrane</keyword>
<dbReference type="GO" id="GO:0000139">
    <property type="term" value="C:Golgi membrane"/>
    <property type="evidence" value="ECO:0007669"/>
    <property type="project" value="UniProtKB-SubCell"/>
</dbReference>
<feature type="transmembrane region" description="Helical" evidence="13">
    <location>
        <begin position="20"/>
        <end position="41"/>
    </location>
</feature>
<organism evidence="14 15">
    <name type="scientific">Acrobeloides nanus</name>
    <dbReference type="NCBI Taxonomy" id="290746"/>
    <lineage>
        <taxon>Eukaryota</taxon>
        <taxon>Metazoa</taxon>
        <taxon>Ecdysozoa</taxon>
        <taxon>Nematoda</taxon>
        <taxon>Chromadorea</taxon>
        <taxon>Rhabditida</taxon>
        <taxon>Tylenchina</taxon>
        <taxon>Cephalobomorpha</taxon>
        <taxon>Cephaloboidea</taxon>
        <taxon>Cephalobidae</taxon>
        <taxon>Acrobeloides</taxon>
    </lineage>
</organism>
<dbReference type="PANTHER" id="PTHR10791">
    <property type="entry name" value="RAG1-ACTIVATING PROTEIN 1"/>
    <property type="match status" value="1"/>
</dbReference>
<feature type="transmembrane region" description="Helical" evidence="13">
    <location>
        <begin position="53"/>
        <end position="71"/>
    </location>
</feature>
<dbReference type="InterPro" id="IPR047664">
    <property type="entry name" value="SWEET"/>
</dbReference>
<evidence type="ECO:0000256" key="13">
    <source>
        <dbReference type="SAM" id="Phobius"/>
    </source>
</evidence>
<evidence type="ECO:0000256" key="3">
    <source>
        <dbReference type="ARBA" id="ARBA00007809"/>
    </source>
</evidence>
<feature type="transmembrane region" description="Helical" evidence="13">
    <location>
        <begin position="77"/>
        <end position="97"/>
    </location>
</feature>
<dbReference type="GO" id="GO:0051119">
    <property type="term" value="F:sugar transmembrane transporter activity"/>
    <property type="evidence" value="ECO:0007669"/>
    <property type="project" value="InterPro"/>
</dbReference>
<evidence type="ECO:0000256" key="12">
    <source>
        <dbReference type="ARBA" id="ARBA00023136"/>
    </source>
</evidence>
<evidence type="ECO:0000256" key="6">
    <source>
        <dbReference type="ARBA" id="ARBA00022475"/>
    </source>
</evidence>
<comment type="similarity">
    <text evidence="3">Belongs to the SWEET sugar transporter family.</text>
</comment>
<feature type="transmembrane region" description="Helical" evidence="13">
    <location>
        <begin position="109"/>
        <end position="130"/>
    </location>
</feature>
<evidence type="ECO:0000256" key="11">
    <source>
        <dbReference type="ARBA" id="ARBA00023034"/>
    </source>
</evidence>
<dbReference type="PANTHER" id="PTHR10791:SF246">
    <property type="entry name" value="SUGAR TRANSPORTER SWEET1"/>
    <property type="match status" value="1"/>
</dbReference>
<keyword evidence="10 13" id="KW-1133">Transmembrane helix</keyword>
<keyword evidence="9" id="KW-0677">Repeat</keyword>
<sequence>MGVLGGTCWLTYGYLKGDKTVMYVTTAQVILYSIYCVFYFFMTKKKFWITIKIIALITTCATLISLTHFFGHKIFHPLGIVCMILNASDFGAPMAGLKVVIRRRATSTLPLPLCIANFLVSSEWFLYGLLVWDFYLITPNGIGCVLATFQLILFLVLPRKPGQKSPVVRLFTWLSLFVCPCLLKKDNDTAIVVEKEDDVEAQKHRWSERMIENVTGGVENAIHKVHFADPFAYTEKIADDTTSETITLTPDSTISPLDDEKPVQSVMQIFSMSLRDEGELQRIAKQLSAKLHAQKPIRETEVKAPENDAQKISAEVEQKIKRWQSAPDLRS</sequence>